<evidence type="ECO:0000313" key="9">
    <source>
        <dbReference type="Proteomes" id="UP001596422"/>
    </source>
</evidence>
<dbReference type="Proteomes" id="UP001596422">
    <property type="component" value="Unassembled WGS sequence"/>
</dbReference>
<feature type="transmembrane region" description="Helical" evidence="6">
    <location>
        <begin position="157"/>
        <end position="181"/>
    </location>
</feature>
<evidence type="ECO:0000256" key="1">
    <source>
        <dbReference type="ARBA" id="ARBA00004141"/>
    </source>
</evidence>
<comment type="similarity">
    <text evidence="2">Belongs to the EamA transporter family.</text>
</comment>
<gene>
    <name evidence="8" type="ORF">ACFQDL_16355</name>
</gene>
<feature type="domain" description="EamA" evidence="7">
    <location>
        <begin position="159"/>
        <end position="295"/>
    </location>
</feature>
<feature type="transmembrane region" description="Helical" evidence="6">
    <location>
        <begin position="39"/>
        <end position="59"/>
    </location>
</feature>
<accession>A0ABW2A1U1</accession>
<evidence type="ECO:0000256" key="2">
    <source>
        <dbReference type="ARBA" id="ARBA00007362"/>
    </source>
</evidence>
<dbReference type="PANTHER" id="PTHR32322">
    <property type="entry name" value="INNER MEMBRANE TRANSPORTER"/>
    <property type="match status" value="1"/>
</dbReference>
<keyword evidence="3 6" id="KW-0812">Transmembrane</keyword>
<evidence type="ECO:0000256" key="6">
    <source>
        <dbReference type="SAM" id="Phobius"/>
    </source>
</evidence>
<dbReference type="SUPFAM" id="SSF103481">
    <property type="entry name" value="Multidrug resistance efflux transporter EmrE"/>
    <property type="match status" value="2"/>
</dbReference>
<feature type="transmembrane region" description="Helical" evidence="6">
    <location>
        <begin position="193"/>
        <end position="210"/>
    </location>
</feature>
<proteinExistence type="inferred from homology"/>
<keyword evidence="5 6" id="KW-0472">Membrane</keyword>
<feature type="transmembrane region" description="Helical" evidence="6">
    <location>
        <begin position="222"/>
        <end position="244"/>
    </location>
</feature>
<feature type="transmembrane region" description="Helical" evidence="6">
    <location>
        <begin position="71"/>
        <end position="91"/>
    </location>
</feature>
<feature type="transmembrane region" description="Helical" evidence="6">
    <location>
        <begin position="12"/>
        <end position="33"/>
    </location>
</feature>
<reference evidence="9" key="1">
    <citation type="journal article" date="2019" name="Int. J. Syst. Evol. Microbiol.">
        <title>The Global Catalogue of Microorganisms (GCM) 10K type strain sequencing project: providing services to taxonomists for standard genome sequencing and annotation.</title>
        <authorList>
            <consortium name="The Broad Institute Genomics Platform"/>
            <consortium name="The Broad Institute Genome Sequencing Center for Infectious Disease"/>
            <person name="Wu L."/>
            <person name="Ma J."/>
        </authorList>
    </citation>
    <scope>NUCLEOTIDE SEQUENCE [LARGE SCALE GENOMIC DNA]</scope>
    <source>
        <strain evidence="9">NBRC 111756</strain>
    </source>
</reference>
<dbReference type="EMBL" id="JBHSWE010000001">
    <property type="protein sequence ID" value="MFC6671465.1"/>
    <property type="molecule type" value="Genomic_DNA"/>
</dbReference>
<dbReference type="InterPro" id="IPR037185">
    <property type="entry name" value="EmrE-like"/>
</dbReference>
<keyword evidence="9" id="KW-1185">Reference proteome</keyword>
<evidence type="ECO:0000256" key="5">
    <source>
        <dbReference type="ARBA" id="ARBA00023136"/>
    </source>
</evidence>
<feature type="domain" description="EamA" evidence="7">
    <location>
        <begin position="14"/>
        <end position="143"/>
    </location>
</feature>
<evidence type="ECO:0000313" key="8">
    <source>
        <dbReference type="EMBL" id="MFC6671465.1"/>
    </source>
</evidence>
<protein>
    <submittedName>
        <fullName evidence="8">DMT family transporter</fullName>
    </submittedName>
</protein>
<evidence type="ECO:0000259" key="7">
    <source>
        <dbReference type="Pfam" id="PF00892"/>
    </source>
</evidence>
<evidence type="ECO:0000256" key="4">
    <source>
        <dbReference type="ARBA" id="ARBA00022989"/>
    </source>
</evidence>
<organism evidence="8 9">
    <name type="scientific">Marinobacterium aestuariivivens</name>
    <dbReference type="NCBI Taxonomy" id="1698799"/>
    <lineage>
        <taxon>Bacteria</taxon>
        <taxon>Pseudomonadati</taxon>
        <taxon>Pseudomonadota</taxon>
        <taxon>Gammaproteobacteria</taxon>
        <taxon>Oceanospirillales</taxon>
        <taxon>Oceanospirillaceae</taxon>
        <taxon>Marinobacterium</taxon>
    </lineage>
</organism>
<dbReference type="PANTHER" id="PTHR32322:SF2">
    <property type="entry name" value="EAMA DOMAIN-CONTAINING PROTEIN"/>
    <property type="match status" value="1"/>
</dbReference>
<dbReference type="InterPro" id="IPR000620">
    <property type="entry name" value="EamA_dom"/>
</dbReference>
<dbReference type="Pfam" id="PF00892">
    <property type="entry name" value="EamA"/>
    <property type="match status" value="2"/>
</dbReference>
<name>A0ABW2A1U1_9GAMM</name>
<feature type="transmembrane region" description="Helical" evidence="6">
    <location>
        <begin position="253"/>
        <end position="273"/>
    </location>
</feature>
<dbReference type="InterPro" id="IPR050638">
    <property type="entry name" value="AA-Vitamin_Transporters"/>
</dbReference>
<sequence length="318" mass="34319">MDNRQPLDIRATGLMLVLCLTWSLQQIFLKATAEDFSPVLQIALRSGISAGLVGAFVWLRGSRLDFGDGSWRPGLLAGVLFALEFLLVGQAVQYTTASHLVVFLYTAPVFAALGLHWQLPSERLAPLQWTGIALAFGGIATTFLGRDEQAVAGGLSSMLWGDVLALAAGAAWGATTVVIRITRLAYLPATQTLLYQLVTACVLLLLVALVSDQTTFNPTPLVWTSLAFQSVLVAFASFLIWFWLLRHYLASRLGVFSFLTPLLGVLLGAWLLGEPVESGFLLGALLVLGGILLVSGHELLKQRFGAIRNRLRSNTGPT</sequence>
<comment type="caution">
    <text evidence="8">The sequence shown here is derived from an EMBL/GenBank/DDBJ whole genome shotgun (WGS) entry which is preliminary data.</text>
</comment>
<feature type="transmembrane region" description="Helical" evidence="6">
    <location>
        <begin position="279"/>
        <end position="300"/>
    </location>
</feature>
<feature type="transmembrane region" description="Helical" evidence="6">
    <location>
        <begin position="97"/>
        <end position="115"/>
    </location>
</feature>
<keyword evidence="4 6" id="KW-1133">Transmembrane helix</keyword>
<dbReference type="RefSeq" id="WP_379909972.1">
    <property type="nucleotide sequence ID" value="NZ_JBHSWE010000001.1"/>
</dbReference>
<feature type="transmembrane region" description="Helical" evidence="6">
    <location>
        <begin position="127"/>
        <end position="145"/>
    </location>
</feature>
<evidence type="ECO:0000256" key="3">
    <source>
        <dbReference type="ARBA" id="ARBA00022692"/>
    </source>
</evidence>
<comment type="subcellular location">
    <subcellularLocation>
        <location evidence="1">Membrane</location>
        <topology evidence="1">Multi-pass membrane protein</topology>
    </subcellularLocation>
</comment>